<gene>
    <name evidence="1" type="ORF">L203_105606</name>
</gene>
<dbReference type="RefSeq" id="XP_066071070.1">
    <property type="nucleotide sequence ID" value="XM_066214973.1"/>
</dbReference>
<reference evidence="1" key="2">
    <citation type="journal article" date="2022" name="Elife">
        <title>Obligate sexual reproduction of a homothallic fungus closely related to the Cryptococcus pathogenic species complex.</title>
        <authorList>
            <person name="Passer A.R."/>
            <person name="Clancey S.A."/>
            <person name="Shea T."/>
            <person name="David-Palma M."/>
            <person name="Averette A.F."/>
            <person name="Boekhout T."/>
            <person name="Porcel B.M."/>
            <person name="Nowrousian M."/>
            <person name="Cuomo C.A."/>
            <person name="Sun S."/>
            <person name="Heitman J."/>
            <person name="Coelho M.A."/>
        </authorList>
    </citation>
    <scope>NUCLEOTIDE SEQUENCE</scope>
    <source>
        <strain evidence="1">CBS 7841</strain>
    </source>
</reference>
<dbReference type="EMBL" id="CP143790">
    <property type="protein sequence ID" value="WVN90370.1"/>
    <property type="molecule type" value="Genomic_DNA"/>
</dbReference>
<name>A0AAJ8M2N2_9TREE</name>
<reference evidence="1" key="3">
    <citation type="submission" date="2024-01" db="EMBL/GenBank/DDBJ databases">
        <authorList>
            <person name="Coelho M.A."/>
            <person name="David-Palma M."/>
            <person name="Shea T."/>
            <person name="Sun S."/>
            <person name="Cuomo C.A."/>
            <person name="Heitman J."/>
        </authorList>
    </citation>
    <scope>NUCLEOTIDE SEQUENCE</scope>
    <source>
        <strain evidence="1">CBS 7841</strain>
    </source>
</reference>
<dbReference type="Proteomes" id="UP000094043">
    <property type="component" value="Chromosome 7"/>
</dbReference>
<sequence>MSLLSAHVPTSSGQELLGLTPVDKGIKDDAESATFGVYDLDSKDGKAKEVSANYNDAAGPAHDNAGDPWYVGGYKQAIISLGPKDRKDGKKDNGRGVVNGRLFNSVESTDKAKVAEAGKWGLKYLTGKDVIMEDAVKDEKDWDAWMEKAYPNPNPTTILTNDKPTAKGLEPNKYYAITFHVVKDNTFRERPKNEYPVFVSLEGLDQILIEVWELVYSWYKGGHQSFHGMVSRVKVSGLRRSSTERAGEMGEGVL</sequence>
<dbReference type="KEGG" id="cdep:91089815"/>
<keyword evidence="2" id="KW-1185">Reference proteome</keyword>
<reference evidence="1" key="1">
    <citation type="submission" date="2016-06" db="EMBL/GenBank/DDBJ databases">
        <authorList>
            <person name="Cuomo C."/>
            <person name="Litvintseva A."/>
            <person name="Heitman J."/>
            <person name="Chen Y."/>
            <person name="Sun S."/>
            <person name="Springer D."/>
            <person name="Dromer F."/>
            <person name="Young S."/>
            <person name="Zeng Q."/>
            <person name="Chapman S."/>
            <person name="Gujja S."/>
            <person name="Saif S."/>
            <person name="Birren B."/>
        </authorList>
    </citation>
    <scope>NUCLEOTIDE SEQUENCE</scope>
    <source>
        <strain evidence="1">CBS 7841</strain>
    </source>
</reference>
<dbReference type="AlphaFoldDB" id="A0AAJ8M2N2"/>
<accession>A0AAJ8M2N2</accession>
<proteinExistence type="predicted"/>
<evidence type="ECO:0000313" key="1">
    <source>
        <dbReference type="EMBL" id="WVN90370.1"/>
    </source>
</evidence>
<evidence type="ECO:0000313" key="2">
    <source>
        <dbReference type="Proteomes" id="UP000094043"/>
    </source>
</evidence>
<dbReference type="GeneID" id="91089815"/>
<organism evidence="1 2">
    <name type="scientific">Cryptococcus depauperatus CBS 7841</name>
    <dbReference type="NCBI Taxonomy" id="1295531"/>
    <lineage>
        <taxon>Eukaryota</taxon>
        <taxon>Fungi</taxon>
        <taxon>Dikarya</taxon>
        <taxon>Basidiomycota</taxon>
        <taxon>Agaricomycotina</taxon>
        <taxon>Tremellomycetes</taxon>
        <taxon>Tremellales</taxon>
        <taxon>Cryptococcaceae</taxon>
        <taxon>Cryptococcus</taxon>
    </lineage>
</organism>
<protein>
    <submittedName>
        <fullName evidence="1">Uncharacterized protein</fullName>
    </submittedName>
</protein>